<feature type="domain" description="Cytidyltransferase-like" evidence="12">
    <location>
        <begin position="64"/>
        <end position="191"/>
    </location>
</feature>
<dbReference type="PANTHER" id="PTHR10739:SF13">
    <property type="entry name" value="CHOLINE-PHOSPHATE CYTIDYLYLTRANSFERASE"/>
    <property type="match status" value="1"/>
</dbReference>
<dbReference type="Proteomes" id="UP000822476">
    <property type="component" value="Unassembled WGS sequence"/>
</dbReference>
<dbReference type="Pfam" id="PF01467">
    <property type="entry name" value="CTP_transf_like"/>
    <property type="match status" value="1"/>
</dbReference>
<keyword evidence="6" id="KW-0443">Lipid metabolism</keyword>
<evidence type="ECO:0000313" key="13">
    <source>
        <dbReference type="EMBL" id="KAF7258694.1"/>
    </source>
</evidence>
<keyword evidence="14" id="KW-1185">Reference proteome</keyword>
<feature type="region of interest" description="Disordered" evidence="11">
    <location>
        <begin position="377"/>
        <end position="406"/>
    </location>
</feature>
<dbReference type="InterPro" id="IPR014729">
    <property type="entry name" value="Rossmann-like_a/b/a_fold"/>
</dbReference>
<comment type="caution">
    <text evidence="13">The sequence shown here is derived from an EMBL/GenBank/DDBJ whole genome shotgun (WGS) entry which is preliminary data.</text>
</comment>
<name>A0A8S9YVT2_9TREM</name>
<proteinExistence type="inferred from homology"/>
<evidence type="ECO:0000256" key="1">
    <source>
        <dbReference type="ARBA" id="ARBA00005189"/>
    </source>
</evidence>
<feature type="compositionally biased region" description="Basic and acidic residues" evidence="11">
    <location>
        <begin position="395"/>
        <end position="406"/>
    </location>
</feature>
<dbReference type="InterPro" id="IPR045049">
    <property type="entry name" value="Pcy1-like"/>
</dbReference>
<evidence type="ECO:0000256" key="2">
    <source>
        <dbReference type="ARBA" id="ARBA00010101"/>
    </source>
</evidence>
<comment type="pathway">
    <text evidence="9">Phospholipid metabolism; phosphatidylcholine biosynthesis; phosphatidylcholine from phosphocholine: step 1/2.</text>
</comment>
<keyword evidence="4" id="KW-0808">Transferase</keyword>
<evidence type="ECO:0000259" key="12">
    <source>
        <dbReference type="Pfam" id="PF01467"/>
    </source>
</evidence>
<evidence type="ECO:0000256" key="11">
    <source>
        <dbReference type="SAM" id="MobiDB-lite"/>
    </source>
</evidence>
<accession>A0A8S9YVT2</accession>
<reference evidence="13" key="1">
    <citation type="submission" date="2019-07" db="EMBL/GenBank/DDBJ databases">
        <title>Annotation for the trematode Paragonimus miyazaki's.</title>
        <authorList>
            <person name="Choi Y.-J."/>
        </authorList>
    </citation>
    <scope>NUCLEOTIDE SEQUENCE</scope>
    <source>
        <strain evidence="13">Japan</strain>
    </source>
</reference>
<dbReference type="AlphaFoldDB" id="A0A8S9YVT2"/>
<keyword evidence="5" id="KW-0548">Nucleotidyltransferase</keyword>
<comment type="pathway">
    <text evidence="1">Lipid metabolism.</text>
</comment>
<dbReference type="CDD" id="cd02174">
    <property type="entry name" value="CCT"/>
    <property type="match status" value="1"/>
</dbReference>
<evidence type="ECO:0000256" key="7">
    <source>
        <dbReference type="ARBA" id="ARBA00023209"/>
    </source>
</evidence>
<evidence type="ECO:0000256" key="8">
    <source>
        <dbReference type="ARBA" id="ARBA00023264"/>
    </source>
</evidence>
<comment type="similarity">
    <text evidence="2">Belongs to the cytidylyltransferase family.</text>
</comment>
<dbReference type="GO" id="GO:0031210">
    <property type="term" value="F:phosphatidylcholine binding"/>
    <property type="evidence" value="ECO:0007669"/>
    <property type="project" value="TreeGrafter"/>
</dbReference>
<dbReference type="PANTHER" id="PTHR10739">
    <property type="entry name" value="CYTIDYLYLTRANSFERASE"/>
    <property type="match status" value="1"/>
</dbReference>
<evidence type="ECO:0000256" key="5">
    <source>
        <dbReference type="ARBA" id="ARBA00022695"/>
    </source>
</evidence>
<protein>
    <recommendedName>
        <fullName evidence="10">choline-phosphate cytidylyltransferase</fullName>
        <ecNumber evidence="10">2.7.7.15</ecNumber>
    </recommendedName>
</protein>
<dbReference type="InterPro" id="IPR004821">
    <property type="entry name" value="Cyt_trans-like"/>
</dbReference>
<dbReference type="EMBL" id="JTDE01001580">
    <property type="protein sequence ID" value="KAF7258694.1"/>
    <property type="molecule type" value="Genomic_DNA"/>
</dbReference>
<feature type="region of interest" description="Disordered" evidence="11">
    <location>
        <begin position="288"/>
        <end position="351"/>
    </location>
</feature>
<feature type="compositionally biased region" description="Low complexity" evidence="11">
    <location>
        <begin position="294"/>
        <end position="313"/>
    </location>
</feature>
<evidence type="ECO:0000256" key="4">
    <source>
        <dbReference type="ARBA" id="ARBA00022679"/>
    </source>
</evidence>
<keyword evidence="8" id="KW-1208">Phospholipid metabolism</keyword>
<dbReference type="OrthoDB" id="17102at2759"/>
<keyword evidence="3" id="KW-0444">Lipid biosynthesis</keyword>
<organism evidence="13 14">
    <name type="scientific">Paragonimus skrjabini miyazakii</name>
    <dbReference type="NCBI Taxonomy" id="59628"/>
    <lineage>
        <taxon>Eukaryota</taxon>
        <taxon>Metazoa</taxon>
        <taxon>Spiralia</taxon>
        <taxon>Lophotrochozoa</taxon>
        <taxon>Platyhelminthes</taxon>
        <taxon>Trematoda</taxon>
        <taxon>Digenea</taxon>
        <taxon>Plagiorchiida</taxon>
        <taxon>Troglotremata</taxon>
        <taxon>Troglotrematidae</taxon>
        <taxon>Paragonimus</taxon>
    </lineage>
</organism>
<keyword evidence="7" id="KW-0594">Phospholipid biosynthesis</keyword>
<dbReference type="GO" id="GO:0004105">
    <property type="term" value="F:choline-phosphate cytidylyltransferase activity"/>
    <property type="evidence" value="ECO:0007669"/>
    <property type="project" value="UniProtKB-EC"/>
</dbReference>
<evidence type="ECO:0000256" key="3">
    <source>
        <dbReference type="ARBA" id="ARBA00022516"/>
    </source>
</evidence>
<dbReference type="Gene3D" id="3.40.50.620">
    <property type="entry name" value="HUPs"/>
    <property type="match status" value="1"/>
</dbReference>
<dbReference type="SUPFAM" id="SSF52374">
    <property type="entry name" value="Nucleotidylyl transferase"/>
    <property type="match status" value="1"/>
</dbReference>
<evidence type="ECO:0000256" key="6">
    <source>
        <dbReference type="ARBA" id="ARBA00023098"/>
    </source>
</evidence>
<sequence>MTDMHDGPDNRTAAMGDGMNSSCFPAPFSHEPTAQAVNRLCDYTIRITAEMAKSGLAPRPVRVYADGAYDMFHSGHARQLMQAKQAFPKTYLIVGVSNDADLHRLKGRTVMNETERYEAVRHCRYVDEVVTDAPWSIDQDFLQKHKIDFVAHDDIPYASADSEDIYKPLKDAGMFVVTQRTEGISTTDVIGRIVRDYDLYLRRNIRRGLSRKELNISYMKEKKLQLQDNLETIMKRGSSLFQNFDNKRREFVDHLEDISHEVVRSFMRIFGSDGRLRNWLHNRKLTNAENEDGSSSWPGSLSSIDVDSASEVASDSDESANRATNVDRDTRSDWETEQFSPVGKGVEKRSTGVVPNNRKRAFTSGSAIRGDDLESADVSTDIESSIRHTKLRRTRSADESPVEELHRPRLLRRRNCLNSYRALASK</sequence>
<feature type="compositionally biased region" description="Basic and acidic residues" evidence="11">
    <location>
        <begin position="325"/>
        <end position="334"/>
    </location>
</feature>
<evidence type="ECO:0000313" key="14">
    <source>
        <dbReference type="Proteomes" id="UP000822476"/>
    </source>
</evidence>
<dbReference type="FunFam" id="3.40.50.620:FF:000016">
    <property type="entry name" value="Putative choline-phosphate cytidylyltransferase B"/>
    <property type="match status" value="1"/>
</dbReference>
<gene>
    <name evidence="13" type="ORF">EG68_03607</name>
</gene>
<dbReference type="NCBIfam" id="TIGR00125">
    <property type="entry name" value="cyt_tran_rel"/>
    <property type="match status" value="1"/>
</dbReference>
<dbReference type="EC" id="2.7.7.15" evidence="10"/>
<evidence type="ECO:0000256" key="9">
    <source>
        <dbReference type="ARBA" id="ARBA00025706"/>
    </source>
</evidence>
<evidence type="ECO:0000256" key="10">
    <source>
        <dbReference type="ARBA" id="ARBA00026101"/>
    </source>
</evidence>
<dbReference type="InterPro" id="IPR041723">
    <property type="entry name" value="CCT"/>
</dbReference>